<dbReference type="PANTHER" id="PTHR46796:SF15">
    <property type="entry name" value="BLL1074 PROTEIN"/>
    <property type="match status" value="1"/>
</dbReference>
<dbReference type="InterPro" id="IPR018060">
    <property type="entry name" value="HTH_AraC"/>
</dbReference>
<dbReference type="SMART" id="SM00342">
    <property type="entry name" value="HTH_ARAC"/>
    <property type="match status" value="1"/>
</dbReference>
<dbReference type="InterPro" id="IPR050204">
    <property type="entry name" value="AraC_XylS_family_regulators"/>
</dbReference>
<keyword evidence="2 5" id="KW-0238">DNA-binding</keyword>
<evidence type="ECO:0000256" key="1">
    <source>
        <dbReference type="ARBA" id="ARBA00023015"/>
    </source>
</evidence>
<dbReference type="Gene3D" id="1.10.10.60">
    <property type="entry name" value="Homeodomain-like"/>
    <property type="match status" value="1"/>
</dbReference>
<evidence type="ECO:0000313" key="6">
    <source>
        <dbReference type="Proteomes" id="UP000530928"/>
    </source>
</evidence>
<proteinExistence type="predicted"/>
<dbReference type="RefSeq" id="WP_181612087.1">
    <property type="nucleotide sequence ID" value="NZ_BAABAM010000003.1"/>
</dbReference>
<evidence type="ECO:0000256" key="3">
    <source>
        <dbReference type="ARBA" id="ARBA00023163"/>
    </source>
</evidence>
<dbReference type="Pfam" id="PF20240">
    <property type="entry name" value="DUF6597"/>
    <property type="match status" value="1"/>
</dbReference>
<reference evidence="5 6" key="1">
    <citation type="submission" date="2020-07" db="EMBL/GenBank/DDBJ databases">
        <title>Genomic Encyclopedia of Type Strains, Phase IV (KMG-IV): sequencing the most valuable type-strain genomes for metagenomic binning, comparative biology and taxonomic classification.</title>
        <authorList>
            <person name="Goeker M."/>
        </authorList>
    </citation>
    <scope>NUCLEOTIDE SEQUENCE [LARGE SCALE GENOMIC DNA]</scope>
    <source>
        <strain evidence="5 6">DSM 45533</strain>
    </source>
</reference>
<evidence type="ECO:0000313" key="5">
    <source>
        <dbReference type="EMBL" id="MBA2893391.1"/>
    </source>
</evidence>
<evidence type="ECO:0000259" key="4">
    <source>
        <dbReference type="PROSITE" id="PS01124"/>
    </source>
</evidence>
<comment type="caution">
    <text evidence="5">The sequence shown here is derived from an EMBL/GenBank/DDBJ whole genome shotgun (WGS) entry which is preliminary data.</text>
</comment>
<dbReference type="PANTHER" id="PTHR46796">
    <property type="entry name" value="HTH-TYPE TRANSCRIPTIONAL ACTIVATOR RHAS-RELATED"/>
    <property type="match status" value="1"/>
</dbReference>
<name>A0A7W0CLH1_9ACTN</name>
<dbReference type="Pfam" id="PF12833">
    <property type="entry name" value="HTH_18"/>
    <property type="match status" value="1"/>
</dbReference>
<sequence length="265" mass="27604">MYVEHAPPPSLAHRLVCVWEQVSEASGVHLVVPDGCVDVIWGPQGPHVAGPDTGPMPTAMVPGDRYFGIRFRPGAVGGALGLPIDELVDQRVPLRDLTAVSGGAASMRDLAAVSGPAPMRDLTAARGSASMRDRAAVRGVASVGDLADVPVADRLPGIAALIRDTAPPDPAAPSIAAALRAGRSVAEVAWDLGFSARQLHRRAVGAFGYSPKVLQRIVRFQRALRLARGGTPLALAAAESGYADQAHLANDVKRLAGVPMSHLLR</sequence>
<dbReference type="AlphaFoldDB" id="A0A7W0CLH1"/>
<dbReference type="InterPro" id="IPR046532">
    <property type="entry name" value="DUF6597"/>
</dbReference>
<keyword evidence="1" id="KW-0805">Transcription regulation</keyword>
<dbReference type="EMBL" id="JACDUR010000004">
    <property type="protein sequence ID" value="MBA2893391.1"/>
    <property type="molecule type" value="Genomic_DNA"/>
</dbReference>
<keyword evidence="3" id="KW-0804">Transcription</keyword>
<organism evidence="5 6">
    <name type="scientific">Nonomuraea soli</name>
    <dbReference type="NCBI Taxonomy" id="1032476"/>
    <lineage>
        <taxon>Bacteria</taxon>
        <taxon>Bacillati</taxon>
        <taxon>Actinomycetota</taxon>
        <taxon>Actinomycetes</taxon>
        <taxon>Streptosporangiales</taxon>
        <taxon>Streptosporangiaceae</taxon>
        <taxon>Nonomuraea</taxon>
    </lineage>
</organism>
<feature type="domain" description="HTH araC/xylS-type" evidence="4">
    <location>
        <begin position="169"/>
        <end position="265"/>
    </location>
</feature>
<dbReference type="Proteomes" id="UP000530928">
    <property type="component" value="Unassembled WGS sequence"/>
</dbReference>
<dbReference type="GO" id="GO:0003700">
    <property type="term" value="F:DNA-binding transcription factor activity"/>
    <property type="evidence" value="ECO:0007669"/>
    <property type="project" value="InterPro"/>
</dbReference>
<protein>
    <submittedName>
        <fullName evidence="5">AraC-like DNA-binding protein</fullName>
    </submittedName>
</protein>
<accession>A0A7W0CLH1</accession>
<keyword evidence="6" id="KW-1185">Reference proteome</keyword>
<evidence type="ECO:0000256" key="2">
    <source>
        <dbReference type="ARBA" id="ARBA00023125"/>
    </source>
</evidence>
<dbReference type="GO" id="GO:0043565">
    <property type="term" value="F:sequence-specific DNA binding"/>
    <property type="evidence" value="ECO:0007669"/>
    <property type="project" value="InterPro"/>
</dbReference>
<gene>
    <name evidence="5" type="ORF">HNR30_004745</name>
</gene>
<dbReference type="PROSITE" id="PS01124">
    <property type="entry name" value="HTH_ARAC_FAMILY_2"/>
    <property type="match status" value="1"/>
</dbReference>